<evidence type="ECO:0000313" key="1">
    <source>
        <dbReference type="EMBL" id="AEW04197.1"/>
    </source>
</evidence>
<keyword evidence="2" id="KW-1185">Reference proteome</keyword>
<gene>
    <name evidence="1" type="ordered locus">Sulac_0689</name>
</gene>
<dbReference type="KEGG" id="sap:Sulac_0689"/>
<proteinExistence type="predicted"/>
<accession>G8U0H5</accession>
<sequence length="84" mass="10044">MVRVTIPPSFHQALDPYCRRHPRRVWADPVQHHLWLEVDFRARTSWYDVLKWIPLALSDAFPAYHGWTWSFGQPPAIHGTFRLH</sequence>
<dbReference type="AlphaFoldDB" id="G8U0H5"/>
<reference evidence="1 2" key="2">
    <citation type="journal article" date="2012" name="Stand. Genomic Sci.">
        <title>Complete genome sequence of the moderately thermophilic mineral-sulfide-oxidizing firmicute Sulfobacillus acidophilus type strain (NAL(T)).</title>
        <authorList>
            <person name="Anderson I."/>
            <person name="Chertkov O."/>
            <person name="Chen A."/>
            <person name="Saunders E."/>
            <person name="Lapidus A."/>
            <person name="Nolan M."/>
            <person name="Lucas S."/>
            <person name="Hammon N."/>
            <person name="Deshpande S."/>
            <person name="Cheng J.F."/>
            <person name="Han C."/>
            <person name="Tapia R."/>
            <person name="Goodwin L.A."/>
            <person name="Pitluck S."/>
            <person name="Liolios K."/>
            <person name="Pagani I."/>
            <person name="Ivanova N."/>
            <person name="Mikhailova N."/>
            <person name="Pati A."/>
            <person name="Palaniappan K."/>
            <person name="Land M."/>
            <person name="Pan C."/>
            <person name="Rohde M."/>
            <person name="Pukall R."/>
            <person name="Goker M."/>
            <person name="Detter J.C."/>
            <person name="Woyke T."/>
            <person name="Bristow J."/>
            <person name="Eisen J.A."/>
            <person name="Markowitz V."/>
            <person name="Hugenholtz P."/>
            <person name="Kyrpides N.C."/>
            <person name="Klenk H.P."/>
            <person name="Mavromatis K."/>
        </authorList>
    </citation>
    <scope>NUCLEOTIDE SEQUENCE [LARGE SCALE GENOMIC DNA]</scope>
    <source>
        <strain evidence="2">ATCC 700253 / DSM 10332 / NAL</strain>
    </source>
</reference>
<dbReference type="STRING" id="679936.Sulac_0689"/>
<dbReference type="EMBL" id="CP003179">
    <property type="protein sequence ID" value="AEW04197.1"/>
    <property type="molecule type" value="Genomic_DNA"/>
</dbReference>
<protein>
    <submittedName>
        <fullName evidence="1">Uncharacterized protein</fullName>
    </submittedName>
</protein>
<name>G8U0H5_SULAD</name>
<evidence type="ECO:0000313" key="2">
    <source>
        <dbReference type="Proteomes" id="UP000005439"/>
    </source>
</evidence>
<dbReference type="PATRIC" id="fig|679936.5.peg.741"/>
<organism evidence="1 2">
    <name type="scientific">Sulfobacillus acidophilus (strain ATCC 700253 / DSM 10332 / NAL)</name>
    <dbReference type="NCBI Taxonomy" id="679936"/>
    <lineage>
        <taxon>Bacteria</taxon>
        <taxon>Bacillati</taxon>
        <taxon>Bacillota</taxon>
        <taxon>Clostridia</taxon>
        <taxon>Eubacteriales</taxon>
        <taxon>Clostridiales Family XVII. Incertae Sedis</taxon>
        <taxon>Sulfobacillus</taxon>
    </lineage>
</organism>
<reference evidence="2" key="1">
    <citation type="submission" date="2011-12" db="EMBL/GenBank/DDBJ databases">
        <title>The complete genome of chromosome of Sulfobacillus acidophilus DSM 10332.</title>
        <authorList>
            <person name="Lucas S."/>
            <person name="Han J."/>
            <person name="Lapidus A."/>
            <person name="Bruce D."/>
            <person name="Goodwin L."/>
            <person name="Pitluck S."/>
            <person name="Peters L."/>
            <person name="Kyrpides N."/>
            <person name="Mavromatis K."/>
            <person name="Ivanova N."/>
            <person name="Mikhailova N."/>
            <person name="Chertkov O."/>
            <person name="Saunders E."/>
            <person name="Detter J.C."/>
            <person name="Tapia R."/>
            <person name="Han C."/>
            <person name="Land M."/>
            <person name="Hauser L."/>
            <person name="Markowitz V."/>
            <person name="Cheng J.-F."/>
            <person name="Hugenholtz P."/>
            <person name="Woyke T."/>
            <person name="Wu D."/>
            <person name="Pukall R."/>
            <person name="Gehrich-Schroeter G."/>
            <person name="Schneider S."/>
            <person name="Klenk H.-P."/>
            <person name="Eisen J.A."/>
        </authorList>
    </citation>
    <scope>NUCLEOTIDE SEQUENCE [LARGE SCALE GENOMIC DNA]</scope>
    <source>
        <strain evidence="2">ATCC 700253 / DSM 10332 / NAL</strain>
    </source>
</reference>
<dbReference type="HOGENOM" id="CLU_2526264_0_0_9"/>
<dbReference type="Proteomes" id="UP000005439">
    <property type="component" value="Chromosome"/>
</dbReference>